<dbReference type="InterPro" id="IPR011990">
    <property type="entry name" value="TPR-like_helical_dom_sf"/>
</dbReference>
<dbReference type="InterPro" id="IPR041662">
    <property type="entry name" value="SusD-like_2"/>
</dbReference>
<dbReference type="Proteomes" id="UP000198916">
    <property type="component" value="Unassembled WGS sequence"/>
</dbReference>
<dbReference type="PROSITE" id="PS51257">
    <property type="entry name" value="PROKAR_LIPOPROTEIN"/>
    <property type="match status" value="1"/>
</dbReference>
<keyword evidence="2" id="KW-1185">Reference proteome</keyword>
<evidence type="ECO:0000313" key="1">
    <source>
        <dbReference type="EMBL" id="SEL07848.1"/>
    </source>
</evidence>
<organism evidence="1 2">
    <name type="scientific">Parapedobacter koreensis</name>
    <dbReference type="NCBI Taxonomy" id="332977"/>
    <lineage>
        <taxon>Bacteria</taxon>
        <taxon>Pseudomonadati</taxon>
        <taxon>Bacteroidota</taxon>
        <taxon>Sphingobacteriia</taxon>
        <taxon>Sphingobacteriales</taxon>
        <taxon>Sphingobacteriaceae</taxon>
        <taxon>Parapedobacter</taxon>
    </lineage>
</organism>
<dbReference type="SUPFAM" id="SSF48452">
    <property type="entry name" value="TPR-like"/>
    <property type="match status" value="1"/>
</dbReference>
<dbReference type="Pfam" id="PF12771">
    <property type="entry name" value="SusD-like_2"/>
    <property type="match status" value="1"/>
</dbReference>
<gene>
    <name evidence="1" type="ORF">SAMN05421740_103420</name>
</gene>
<dbReference type="Gene3D" id="1.25.40.390">
    <property type="match status" value="1"/>
</dbReference>
<sequence length="471" mass="51422">MKRIYKMLTATCFVLSVAGCDKLEDFGDTNVNPGAATEPVIGGLLTNVQANIGSYAYDTRGGLYAQIFSETQYTDVSLYGRPELAFTDYYRLYLNDLQNIINTGESNNMTQISRILQQYIFFVLTNLWGDVPYGEALQGDVNLQPRYDRQEDIYRGIFQTLGEAVDSFDDSAITGDIIFGGDVDAWRRAANSLKLVAAIQLSKAVPTADGFAAEAFREALAATGGVITTNAQNFQVNYPGGNFQSPYFTRYLTRQDYAESEPLVSLLLELEDTRQSVYGSSNVGMPYGLPRTGAEGSEAFTSANPNWSRIFSEDARPEDGSVYIITAAQVALARAEASDLGWTTENLSDLYTTGIELSHAQWGVDMSAGYLTGDGVALTAVAGSGANVAQISIQRYIASYPDGTQAWSIWRKSGYPVLTPTPHATSETGEIPRRYIYATAEFSTNRASVEEAIANLPGGNTAEARVWWDQE</sequence>
<proteinExistence type="predicted"/>
<evidence type="ECO:0000313" key="2">
    <source>
        <dbReference type="Proteomes" id="UP000198916"/>
    </source>
</evidence>
<protein>
    <submittedName>
        <fullName evidence="1">Starch-binding associating with outer membrane</fullName>
    </submittedName>
</protein>
<dbReference type="EMBL" id="FNZR01000003">
    <property type="protein sequence ID" value="SEL07848.1"/>
    <property type="molecule type" value="Genomic_DNA"/>
</dbReference>
<dbReference type="AlphaFoldDB" id="A0A1H7MAC0"/>
<accession>A0A1H7MAC0</accession>
<dbReference type="STRING" id="332977.SAMN05421740_103420"/>
<name>A0A1H7MAC0_9SPHI</name>
<reference evidence="2" key="1">
    <citation type="submission" date="2016-10" db="EMBL/GenBank/DDBJ databases">
        <authorList>
            <person name="Varghese N."/>
            <person name="Submissions S."/>
        </authorList>
    </citation>
    <scope>NUCLEOTIDE SEQUENCE [LARGE SCALE GENOMIC DNA]</scope>
    <source>
        <strain evidence="2">Jip14</strain>
    </source>
</reference>